<dbReference type="OrthoDB" id="9790252at2"/>
<feature type="compositionally biased region" description="Acidic residues" evidence="1">
    <location>
        <begin position="169"/>
        <end position="178"/>
    </location>
</feature>
<dbReference type="Pfam" id="PF13413">
    <property type="entry name" value="HTH_25"/>
    <property type="match status" value="1"/>
</dbReference>
<proteinExistence type="predicted"/>
<organism evidence="4 5">
    <name type="scientific">Halospina denitrificans</name>
    <dbReference type="NCBI Taxonomy" id="332522"/>
    <lineage>
        <taxon>Bacteria</taxon>
        <taxon>Pseudomonadati</taxon>
        <taxon>Pseudomonadota</taxon>
        <taxon>Gammaproteobacteria</taxon>
        <taxon>Halospina</taxon>
    </lineage>
</organism>
<dbReference type="InterPro" id="IPR050400">
    <property type="entry name" value="Bact_Cytoskel_RodZ"/>
</dbReference>
<evidence type="ECO:0000313" key="5">
    <source>
        <dbReference type="Proteomes" id="UP000295830"/>
    </source>
</evidence>
<dbReference type="Pfam" id="PF13464">
    <property type="entry name" value="RodZ_C"/>
    <property type="match status" value="1"/>
</dbReference>
<dbReference type="InterPro" id="IPR010982">
    <property type="entry name" value="Lambda_DNA-bd_dom_sf"/>
</dbReference>
<dbReference type="Gene3D" id="1.10.260.40">
    <property type="entry name" value="lambda repressor-like DNA-binding domains"/>
    <property type="match status" value="1"/>
</dbReference>
<dbReference type="EMBL" id="SOAX01000003">
    <property type="protein sequence ID" value="TDT41631.1"/>
    <property type="molecule type" value="Genomic_DNA"/>
</dbReference>
<dbReference type="AlphaFoldDB" id="A0A4R7JTI3"/>
<comment type="caution">
    <text evidence="4">The sequence shown here is derived from an EMBL/GenBank/DDBJ whole genome shotgun (WGS) entry which is preliminary data.</text>
</comment>
<dbReference type="Proteomes" id="UP000295830">
    <property type="component" value="Unassembled WGS sequence"/>
</dbReference>
<dbReference type="RefSeq" id="WP_133735986.1">
    <property type="nucleotide sequence ID" value="NZ_SOAX01000003.1"/>
</dbReference>
<name>A0A4R7JTI3_9GAMM</name>
<protein>
    <submittedName>
        <fullName evidence="4">Cytoskeleton protein RodZ</fullName>
    </submittedName>
</protein>
<evidence type="ECO:0000256" key="1">
    <source>
        <dbReference type="SAM" id="MobiDB-lite"/>
    </source>
</evidence>
<dbReference type="PANTHER" id="PTHR34475:SF1">
    <property type="entry name" value="CYTOSKELETON PROTEIN RODZ"/>
    <property type="match status" value="1"/>
</dbReference>
<evidence type="ECO:0000256" key="2">
    <source>
        <dbReference type="SAM" id="Phobius"/>
    </source>
</evidence>
<reference evidence="4 5" key="1">
    <citation type="submission" date="2019-03" db="EMBL/GenBank/DDBJ databases">
        <title>Genomic Encyclopedia of Type Strains, Phase IV (KMG-IV): sequencing the most valuable type-strain genomes for metagenomic binning, comparative biology and taxonomic classification.</title>
        <authorList>
            <person name="Goeker M."/>
        </authorList>
    </citation>
    <scope>NUCLEOTIDE SEQUENCE [LARGE SCALE GENOMIC DNA]</scope>
    <source>
        <strain evidence="4 5">DSM 15505</strain>
    </source>
</reference>
<feature type="region of interest" description="Disordered" evidence="1">
    <location>
        <begin position="154"/>
        <end position="209"/>
    </location>
</feature>
<keyword evidence="2" id="KW-0472">Membrane</keyword>
<gene>
    <name evidence="4" type="ORF">DES49_1732</name>
</gene>
<keyword evidence="2" id="KW-1133">Transmembrane helix</keyword>
<dbReference type="InterPro" id="IPR025194">
    <property type="entry name" value="RodZ-like_C"/>
</dbReference>
<feature type="transmembrane region" description="Helical" evidence="2">
    <location>
        <begin position="118"/>
        <end position="141"/>
    </location>
</feature>
<keyword evidence="5" id="KW-1185">Reference proteome</keyword>
<evidence type="ECO:0000259" key="3">
    <source>
        <dbReference type="Pfam" id="PF13464"/>
    </source>
</evidence>
<accession>A0A4R7JTI3</accession>
<evidence type="ECO:0000313" key="4">
    <source>
        <dbReference type="EMBL" id="TDT41631.1"/>
    </source>
</evidence>
<dbReference type="SUPFAM" id="SSF47413">
    <property type="entry name" value="lambda repressor-like DNA-binding domains"/>
    <property type="match status" value="1"/>
</dbReference>
<dbReference type="PANTHER" id="PTHR34475">
    <property type="match status" value="1"/>
</dbReference>
<keyword evidence="2" id="KW-0812">Transmembrane</keyword>
<sequence>MTDEESENTKQENGPETVGETLRAARERHNLELQAVADQLHLRPSIIRAIEEGDYQSMPGELFLKGYVRSYARLTEQDGDDLVMRLDRELAPLRREEQQKEPSTTEIIQLRKERRRRVVGTLIALVAALIVGWVLLFYGPWIADETGDLIDETGEQGAEQGESPAATEPDGDTSDEDAGSTPASEEAEPEGPEGDASTESSPTSMAPVPVVDAPEERGQQQTNESSPRETSALETVSLVISFNDACWVEVVNGEGERVIVTLAEAGRDIEYEGPGPLEVLLGNVDAVAGIRFKGEPIDLEDYPVRAGRTQFVLGASNGTS</sequence>
<feature type="domain" description="Cytoskeleton protein RodZ-like C-terminal" evidence="3">
    <location>
        <begin position="239"/>
        <end position="303"/>
    </location>
</feature>
<dbReference type="GO" id="GO:0003677">
    <property type="term" value="F:DNA binding"/>
    <property type="evidence" value="ECO:0007669"/>
    <property type="project" value="InterPro"/>
</dbReference>